<keyword evidence="3" id="KW-1185">Reference proteome</keyword>
<reference evidence="2 3" key="1">
    <citation type="submission" date="2021-01" db="EMBL/GenBank/DDBJ databases">
        <title>Sequencing the genomes of 1000 actinobacteria strains.</title>
        <authorList>
            <person name="Klenk H.-P."/>
        </authorList>
    </citation>
    <scope>NUCLEOTIDE SEQUENCE [LARGE SCALE GENOMIC DNA]</scope>
    <source>
        <strain evidence="2 3">DSM 44581</strain>
    </source>
</reference>
<dbReference type="EMBL" id="JAFBCL010000001">
    <property type="protein sequence ID" value="MBM7809697.1"/>
    <property type="molecule type" value="Genomic_DNA"/>
</dbReference>
<protein>
    <submittedName>
        <fullName evidence="2">Uncharacterized protein</fullName>
    </submittedName>
</protein>
<feature type="compositionally biased region" description="Basic and acidic residues" evidence="1">
    <location>
        <begin position="1"/>
        <end position="16"/>
    </location>
</feature>
<dbReference type="InterPro" id="IPR036844">
    <property type="entry name" value="Hint_dom_sf"/>
</dbReference>
<feature type="region of interest" description="Disordered" evidence="1">
    <location>
        <begin position="1"/>
        <end position="32"/>
    </location>
</feature>
<name>A0ABS2S0F8_9PSEU</name>
<organism evidence="2 3">
    <name type="scientific">Saccharothrix algeriensis</name>
    <dbReference type="NCBI Taxonomy" id="173560"/>
    <lineage>
        <taxon>Bacteria</taxon>
        <taxon>Bacillati</taxon>
        <taxon>Actinomycetota</taxon>
        <taxon>Actinomycetes</taxon>
        <taxon>Pseudonocardiales</taxon>
        <taxon>Pseudonocardiaceae</taxon>
        <taxon>Saccharothrix</taxon>
    </lineage>
</organism>
<accession>A0ABS2S0F8</accession>
<proteinExistence type="predicted"/>
<evidence type="ECO:0000313" key="3">
    <source>
        <dbReference type="Proteomes" id="UP001195724"/>
    </source>
</evidence>
<gene>
    <name evidence="2" type="ORF">JOE68_000562</name>
</gene>
<evidence type="ECO:0000256" key="1">
    <source>
        <dbReference type="SAM" id="MobiDB-lite"/>
    </source>
</evidence>
<dbReference type="Proteomes" id="UP001195724">
    <property type="component" value="Unassembled WGS sequence"/>
</dbReference>
<comment type="caution">
    <text evidence="2">The sequence shown here is derived from an EMBL/GenBank/DDBJ whole genome shotgun (WGS) entry which is preliminary data.</text>
</comment>
<sequence length="39" mass="4284">MADGSTRRIDQIEVGDKVANSEPESEETEQHEVLAVIVT</sequence>
<dbReference type="SUPFAM" id="SSF51294">
    <property type="entry name" value="Hedgehog/intein (Hint) domain"/>
    <property type="match status" value="1"/>
</dbReference>
<dbReference type="Gene3D" id="2.170.16.10">
    <property type="entry name" value="Hedgehog/Intein (Hint) domain"/>
    <property type="match status" value="1"/>
</dbReference>
<evidence type="ECO:0000313" key="2">
    <source>
        <dbReference type="EMBL" id="MBM7809697.1"/>
    </source>
</evidence>